<dbReference type="GO" id="GO:0008506">
    <property type="term" value="F:sucrose:proton symporter activity"/>
    <property type="evidence" value="ECO:0000318"/>
    <property type="project" value="GO_Central"/>
</dbReference>
<sequence length="596" mass="66141">MAGDEDALQCEPVQQGSIKSSQSNDHGESSSHVDKASKTTGGSSNIRKYQENGNQLLPKWQLLLVSCTIYATQFSYAIATAYVIPIFYKLNMNMTFASMIWSISPILCLIFQPKVAILSHGCHSRMGRRRPFVLIFAVGVIIGLIFIANGESIGRHAHTDNDHYHPWGIVFTALGVVLTDFSTDTCQIATRSYMLDVTPSTQRQFAINLFAVVAGFGSCLAYMLSAIDWLYTLDDQIQVVFNIAIIMFVICTGLTLISMREPSTRPSRGLTNMQGGNRSNGYSNNHTYQQLETDENQANRKEKYQQGESNSSAERRDNNEEEDDDAESYDEITDQDLNDSQPITFFLILKSFLTMPKPLLLLCITQFFGWSAFVSYQLFFTQYVGQVIYIDNHNINFNFNINQTYFKTGIQLGCWALLLHFISYSILAFLMKFIINLIDIRIVYILSQFTFAVAMAIIGSVANTSAVLVLSALSGLHLAALISLPFMLVSSYQNSVNAKNSERETLGGGKSFFIPQWRIDLFIAALTSLAYVAQAVVCLIMGGIITASGTYNAIIVVAGVLAGLSTICSIILAVNVSPTCCSQYNDPDHFSPMYTR</sequence>
<keyword evidence="3 8" id="KW-0812">Transmembrane</keyword>
<dbReference type="InterPro" id="IPR011701">
    <property type="entry name" value="MFS"/>
</dbReference>
<dbReference type="CTD" id="6750858"/>
<keyword evidence="10" id="KW-1185">Reference proteome</keyword>
<evidence type="ECO:0000313" key="10">
    <source>
        <dbReference type="Proteomes" id="UP000009022"/>
    </source>
</evidence>
<evidence type="ECO:0000256" key="3">
    <source>
        <dbReference type="ARBA" id="ARBA00022692"/>
    </source>
</evidence>
<feature type="transmembrane region" description="Helical" evidence="8">
    <location>
        <begin position="239"/>
        <end position="259"/>
    </location>
</feature>
<dbReference type="Gene3D" id="1.20.1250.20">
    <property type="entry name" value="MFS general substrate transporter like domains"/>
    <property type="match status" value="1"/>
</dbReference>
<keyword evidence="4 8" id="KW-1133">Transmembrane helix</keyword>
<feature type="transmembrane region" description="Helical" evidence="8">
    <location>
        <begin position="164"/>
        <end position="184"/>
    </location>
</feature>
<feature type="transmembrane region" description="Helical" evidence="8">
    <location>
        <begin position="94"/>
        <end position="111"/>
    </location>
</feature>
<dbReference type="SUPFAM" id="SSF103473">
    <property type="entry name" value="MFS general substrate transporter"/>
    <property type="match status" value="1"/>
</dbReference>
<comment type="subcellular location">
    <subcellularLocation>
        <location evidence="1">Membrane</location>
        <topology evidence="1">Multi-pass membrane protein</topology>
    </subcellularLocation>
</comment>
<dbReference type="Proteomes" id="UP000009022">
    <property type="component" value="Unassembled WGS sequence"/>
</dbReference>
<dbReference type="InterPro" id="IPR036259">
    <property type="entry name" value="MFS_trans_sf"/>
</dbReference>
<dbReference type="RefSeq" id="XP_002110153.1">
    <property type="nucleotide sequence ID" value="XM_002110117.1"/>
</dbReference>
<reference evidence="9 10" key="1">
    <citation type="journal article" date="2008" name="Nature">
        <title>The Trichoplax genome and the nature of placozoans.</title>
        <authorList>
            <person name="Srivastava M."/>
            <person name="Begovic E."/>
            <person name="Chapman J."/>
            <person name="Putnam N.H."/>
            <person name="Hellsten U."/>
            <person name="Kawashima T."/>
            <person name="Kuo A."/>
            <person name="Mitros T."/>
            <person name="Salamov A."/>
            <person name="Carpenter M.L."/>
            <person name="Signorovitch A.Y."/>
            <person name="Moreno M.A."/>
            <person name="Kamm K."/>
            <person name="Grimwood J."/>
            <person name="Schmutz J."/>
            <person name="Shapiro H."/>
            <person name="Grigoriev I.V."/>
            <person name="Buss L.W."/>
            <person name="Schierwater B."/>
            <person name="Dellaporta S.L."/>
            <person name="Rokhsar D.S."/>
        </authorList>
    </citation>
    <scope>NUCLEOTIDE SEQUENCE [LARGE SCALE GENOMIC DNA]</scope>
    <source>
        <strain evidence="9 10">Grell-BS-1999</strain>
    </source>
</reference>
<dbReference type="GeneID" id="6750858"/>
<organism evidence="9 10">
    <name type="scientific">Trichoplax adhaerens</name>
    <name type="common">Trichoplax reptans</name>
    <dbReference type="NCBI Taxonomy" id="10228"/>
    <lineage>
        <taxon>Eukaryota</taxon>
        <taxon>Metazoa</taxon>
        <taxon>Placozoa</taxon>
        <taxon>Uniplacotomia</taxon>
        <taxon>Trichoplacea</taxon>
        <taxon>Trichoplacidae</taxon>
        <taxon>Trichoplax</taxon>
    </lineage>
</organism>
<name>B3RQC6_TRIAD</name>
<protein>
    <submittedName>
        <fullName evidence="9">Uncharacterized protein</fullName>
    </submittedName>
</protein>
<evidence type="ECO:0000256" key="4">
    <source>
        <dbReference type="ARBA" id="ARBA00022989"/>
    </source>
</evidence>
<feature type="transmembrane region" description="Helical" evidence="8">
    <location>
        <begin position="132"/>
        <end position="149"/>
    </location>
</feature>
<dbReference type="InParanoid" id="B3RQC6"/>
<feature type="compositionally biased region" description="Polar residues" evidence="7">
    <location>
        <begin position="12"/>
        <end position="24"/>
    </location>
</feature>
<dbReference type="GO" id="GO:0016020">
    <property type="term" value="C:membrane"/>
    <property type="evidence" value="ECO:0000318"/>
    <property type="project" value="GO_Central"/>
</dbReference>
<feature type="compositionally biased region" description="Basic and acidic residues" evidence="7">
    <location>
        <begin position="25"/>
        <end position="37"/>
    </location>
</feature>
<feature type="transmembrane region" description="Helical" evidence="8">
    <location>
        <begin position="62"/>
        <end position="88"/>
    </location>
</feature>
<keyword evidence="5 8" id="KW-0472">Membrane</keyword>
<feature type="transmembrane region" description="Helical" evidence="8">
    <location>
        <begin position="205"/>
        <end position="227"/>
    </location>
</feature>
<feature type="compositionally biased region" description="Acidic residues" evidence="7">
    <location>
        <begin position="319"/>
        <end position="333"/>
    </location>
</feature>
<dbReference type="Pfam" id="PF07690">
    <property type="entry name" value="MFS_1"/>
    <property type="match status" value="1"/>
</dbReference>
<accession>B3RQC6</accession>
<feature type="region of interest" description="Disordered" evidence="7">
    <location>
        <begin position="1"/>
        <end position="45"/>
    </location>
</feature>
<dbReference type="PhylomeDB" id="B3RQC6"/>
<evidence type="ECO:0000256" key="7">
    <source>
        <dbReference type="SAM" id="MobiDB-lite"/>
    </source>
</evidence>
<proteinExistence type="inferred from homology"/>
<feature type="transmembrane region" description="Helical" evidence="8">
    <location>
        <begin position="521"/>
        <end position="545"/>
    </location>
</feature>
<feature type="compositionally biased region" description="Polar residues" evidence="7">
    <location>
        <begin position="264"/>
        <end position="291"/>
    </location>
</feature>
<evidence type="ECO:0000256" key="1">
    <source>
        <dbReference type="ARBA" id="ARBA00004141"/>
    </source>
</evidence>
<dbReference type="HOGENOM" id="CLU_015081_2_1_1"/>
<dbReference type="KEGG" id="tad:TRIADDRAFT_53857"/>
<feature type="transmembrane region" description="Helical" evidence="8">
    <location>
        <begin position="551"/>
        <end position="574"/>
    </location>
</feature>
<feature type="transmembrane region" description="Helical" evidence="8">
    <location>
        <begin position="359"/>
        <end position="379"/>
    </location>
</feature>
<evidence type="ECO:0000256" key="5">
    <source>
        <dbReference type="ARBA" id="ARBA00023136"/>
    </source>
</evidence>
<gene>
    <name evidence="9" type="ORF">TRIADDRAFT_53857</name>
</gene>
<dbReference type="AlphaFoldDB" id="B3RQC6"/>
<dbReference type="OMA" id="CDYYQSR"/>
<dbReference type="PANTHER" id="PTHR19432">
    <property type="entry name" value="SUGAR TRANSPORTER"/>
    <property type="match status" value="1"/>
</dbReference>
<dbReference type="eggNOG" id="KOG0637">
    <property type="taxonomic scope" value="Eukaryota"/>
</dbReference>
<feature type="region of interest" description="Disordered" evidence="7">
    <location>
        <begin position="263"/>
        <end position="333"/>
    </location>
</feature>
<evidence type="ECO:0000256" key="8">
    <source>
        <dbReference type="SAM" id="Phobius"/>
    </source>
</evidence>
<feature type="transmembrane region" description="Helical" evidence="8">
    <location>
        <begin position="410"/>
        <end position="430"/>
    </location>
</feature>
<evidence type="ECO:0000313" key="9">
    <source>
        <dbReference type="EMBL" id="EDV28319.1"/>
    </source>
</evidence>
<dbReference type="EMBL" id="DS985242">
    <property type="protein sequence ID" value="EDV28319.1"/>
    <property type="molecule type" value="Genomic_DNA"/>
</dbReference>
<comment type="similarity">
    <text evidence="6">Belongs to the glycoside-pentoside-hexuronide (GPH) cation symporter transporter (TC 2.A.2) family.</text>
</comment>
<dbReference type="OrthoDB" id="28755at2759"/>
<evidence type="ECO:0000256" key="2">
    <source>
        <dbReference type="ARBA" id="ARBA00022448"/>
    </source>
</evidence>
<dbReference type="PANTHER" id="PTHR19432:SF35">
    <property type="entry name" value="SOLUTE CARRIER FAMILY 45 MEMBER 3 ISOFORM X1"/>
    <property type="match status" value="1"/>
</dbReference>
<evidence type="ECO:0000256" key="6">
    <source>
        <dbReference type="ARBA" id="ARBA00038193"/>
    </source>
</evidence>
<feature type="transmembrane region" description="Helical" evidence="8">
    <location>
        <begin position="468"/>
        <end position="489"/>
    </location>
</feature>
<feature type="transmembrane region" description="Helical" evidence="8">
    <location>
        <begin position="442"/>
        <end position="462"/>
    </location>
</feature>
<keyword evidence="2" id="KW-0813">Transport</keyword>